<evidence type="ECO:0000313" key="1">
    <source>
        <dbReference type="EMBL" id="CAB4363386.1"/>
    </source>
</evidence>
<dbReference type="InterPro" id="IPR036869">
    <property type="entry name" value="J_dom_sf"/>
</dbReference>
<dbReference type="EMBL" id="CAFBMT010000005">
    <property type="protein sequence ID" value="CAB4925438.1"/>
    <property type="molecule type" value="Genomic_DNA"/>
</dbReference>
<dbReference type="AlphaFoldDB" id="A0A6J6A5J7"/>
<dbReference type="EMBL" id="CAFBIY010000039">
    <property type="protein sequence ID" value="CAB4849528.1"/>
    <property type="molecule type" value="Genomic_DNA"/>
</dbReference>
<dbReference type="SUPFAM" id="SSF46565">
    <property type="entry name" value="Chaperone J-domain"/>
    <property type="match status" value="1"/>
</dbReference>
<dbReference type="EMBL" id="CAESGF010000005">
    <property type="protein sequence ID" value="CAB4363386.1"/>
    <property type="molecule type" value="Genomic_DNA"/>
</dbReference>
<accession>A0A6J6A5J7</accession>
<proteinExistence type="predicted"/>
<reference evidence="1" key="1">
    <citation type="submission" date="2020-05" db="EMBL/GenBank/DDBJ databases">
        <authorList>
            <person name="Chiriac C."/>
            <person name="Salcher M."/>
            <person name="Ghai R."/>
            <person name="Kavagutti S V."/>
        </authorList>
    </citation>
    <scope>NUCLEOTIDE SEQUENCE</scope>
</reference>
<evidence type="ECO:0000313" key="4">
    <source>
        <dbReference type="EMBL" id="CAB4925438.1"/>
    </source>
</evidence>
<evidence type="ECO:0000313" key="3">
    <source>
        <dbReference type="EMBL" id="CAB4849528.1"/>
    </source>
</evidence>
<dbReference type="EMBL" id="CAFBOL010000026">
    <property type="protein sequence ID" value="CAB4987302.1"/>
    <property type="molecule type" value="Genomic_DNA"/>
</dbReference>
<protein>
    <submittedName>
        <fullName evidence="1">Unannotated protein</fullName>
    </submittedName>
</protein>
<name>A0A6J6A5J7_9ZZZZ</name>
<evidence type="ECO:0000313" key="5">
    <source>
        <dbReference type="EMBL" id="CAB4987302.1"/>
    </source>
</evidence>
<organism evidence="1">
    <name type="scientific">freshwater metagenome</name>
    <dbReference type="NCBI Taxonomy" id="449393"/>
    <lineage>
        <taxon>unclassified sequences</taxon>
        <taxon>metagenomes</taxon>
        <taxon>ecological metagenomes</taxon>
    </lineage>
</organism>
<dbReference type="EMBL" id="CAEZYF010000008">
    <property type="protein sequence ID" value="CAB4723332.1"/>
    <property type="molecule type" value="Genomic_DNA"/>
</dbReference>
<gene>
    <name evidence="2" type="ORF">UFOPK2656_01545</name>
    <name evidence="3" type="ORF">UFOPK3267_00939</name>
    <name evidence="4" type="ORF">UFOPK3651_01133</name>
    <name evidence="5" type="ORF">UFOPK3931_01237</name>
    <name evidence="1" type="ORF">UFOPK4189_01166</name>
</gene>
<sequence length="231" mass="25444">MLLAELQIWHTRPVTPTRRLALGHLVLPTDPAPGLGGVLLAAVVAAYLSGVPPEQLADVERLIDQVAEGERVVQPRLQHRYQVDRHGLATSVHQLRGDADHVEFDLYSLGRPVVQVLGAVYALERLNVDARRAIAPVLHRAMKWRGPIGPSFVADITGVSRTDLVGLTDPRLWALDLLGFPLDTRKVTKKDVMAHYRSRLRAAHPDHGGDDDAAGLIIERLGDARRILLEL</sequence>
<evidence type="ECO:0000313" key="2">
    <source>
        <dbReference type="EMBL" id="CAB4723332.1"/>
    </source>
</evidence>